<dbReference type="AlphaFoldDB" id="A0A7W5AMR6"/>
<name>A0A7W5AMR6_9ACTN</name>
<comment type="caution">
    <text evidence="2">The sequence shown here is derived from an EMBL/GenBank/DDBJ whole genome shotgun (WGS) entry which is preliminary data.</text>
</comment>
<reference evidence="2 3" key="1">
    <citation type="submission" date="2020-08" db="EMBL/GenBank/DDBJ databases">
        <title>Genomic Encyclopedia of Type Strains, Phase III (KMG-III): the genomes of soil and plant-associated and newly described type strains.</title>
        <authorList>
            <person name="Whitman W."/>
        </authorList>
    </citation>
    <scope>NUCLEOTIDE SEQUENCE [LARGE SCALE GENOMIC DNA]</scope>
    <source>
        <strain evidence="2 3">CECT 3287</strain>
    </source>
</reference>
<sequence>MPVALLPPITSSGPQSWGTPEKKTPITSAERYARCRGMSRWHRIRSGYQVEDGARTFNLWCGTFVSDRNAKAGPPLLADDIGNDDVCAICVGKALGAGQDELPAGMPRLRFDPRWSTPPAVCPGSGDSGLWVPVPNSRNVVRCLACGLVLSGRASGGAYNPRWGAVRHAPGEGLVEPCPFHAWNHLRRGDGEQVSCGCGWPS</sequence>
<accession>A0A7W5AMR6</accession>
<proteinExistence type="predicted"/>
<organism evidence="2 3">
    <name type="scientific">Actinoplanes campanulatus</name>
    <dbReference type="NCBI Taxonomy" id="113559"/>
    <lineage>
        <taxon>Bacteria</taxon>
        <taxon>Bacillati</taxon>
        <taxon>Actinomycetota</taxon>
        <taxon>Actinomycetes</taxon>
        <taxon>Micromonosporales</taxon>
        <taxon>Micromonosporaceae</taxon>
        <taxon>Actinoplanes</taxon>
    </lineage>
</organism>
<evidence type="ECO:0000313" key="2">
    <source>
        <dbReference type="EMBL" id="MBB3098930.1"/>
    </source>
</evidence>
<feature type="region of interest" description="Disordered" evidence="1">
    <location>
        <begin position="1"/>
        <end position="25"/>
    </location>
</feature>
<dbReference type="RefSeq" id="WP_183225019.1">
    <property type="nucleotide sequence ID" value="NZ_BMPW01000020.1"/>
</dbReference>
<evidence type="ECO:0000313" key="3">
    <source>
        <dbReference type="Proteomes" id="UP000590749"/>
    </source>
</evidence>
<feature type="compositionally biased region" description="Polar residues" evidence="1">
    <location>
        <begin position="9"/>
        <end position="18"/>
    </location>
</feature>
<keyword evidence="3" id="KW-1185">Reference proteome</keyword>
<evidence type="ECO:0000256" key="1">
    <source>
        <dbReference type="SAM" id="MobiDB-lite"/>
    </source>
</evidence>
<dbReference type="EMBL" id="JACHXF010000017">
    <property type="protein sequence ID" value="MBB3098930.1"/>
    <property type="molecule type" value="Genomic_DNA"/>
</dbReference>
<protein>
    <submittedName>
        <fullName evidence="2">Uncharacterized protein</fullName>
    </submittedName>
</protein>
<gene>
    <name evidence="2" type="ORF">FHR83_006636</name>
</gene>
<dbReference type="Proteomes" id="UP000590749">
    <property type="component" value="Unassembled WGS sequence"/>
</dbReference>